<protein>
    <recommendedName>
        <fullName evidence="8">Fucolectin tachylectin-4 pentraxin-1 domain-containing protein</fullName>
    </recommendedName>
</protein>
<feature type="domain" description="Fucolectin tachylectin-4 pentraxin-1" evidence="8">
    <location>
        <begin position="12"/>
        <end position="156"/>
    </location>
</feature>
<evidence type="ECO:0000256" key="7">
    <source>
        <dbReference type="ARBA" id="ARBA00023157"/>
    </source>
</evidence>
<dbReference type="Ensembl" id="ENSSHAT00000030538.1">
    <property type="protein sequence ID" value="ENSSHAP00000022658.1"/>
    <property type="gene ID" value="ENSSHAG00000026766.1"/>
</dbReference>
<dbReference type="GO" id="GO:0046872">
    <property type="term" value="F:metal ion binding"/>
    <property type="evidence" value="ECO:0007669"/>
    <property type="project" value="UniProtKB-KW"/>
</dbReference>
<comment type="similarity">
    <text evidence="2">Belongs to the fucolectin family.</text>
</comment>
<evidence type="ECO:0000256" key="3">
    <source>
        <dbReference type="ARBA" id="ARBA00011233"/>
    </source>
</evidence>
<dbReference type="Pfam" id="PF22633">
    <property type="entry name" value="F5_F8_type_C_2"/>
    <property type="match status" value="2"/>
</dbReference>
<evidence type="ECO:0000256" key="5">
    <source>
        <dbReference type="ARBA" id="ARBA00022734"/>
    </source>
</evidence>
<dbReference type="InterPro" id="IPR006585">
    <property type="entry name" value="FTP1"/>
</dbReference>
<name>A0A7N4NHN5_SARHA</name>
<dbReference type="InterPro" id="IPR008979">
    <property type="entry name" value="Galactose-bd-like_sf"/>
</dbReference>
<dbReference type="Proteomes" id="UP000007648">
    <property type="component" value="Unassembled WGS sequence"/>
</dbReference>
<dbReference type="GO" id="GO:0010185">
    <property type="term" value="P:regulation of cellular defense response"/>
    <property type="evidence" value="ECO:0007669"/>
    <property type="project" value="UniProtKB-ARBA"/>
</dbReference>
<evidence type="ECO:0000256" key="6">
    <source>
        <dbReference type="ARBA" id="ARBA00022837"/>
    </source>
</evidence>
<accession>A0A7N4NHN5</accession>
<evidence type="ECO:0000313" key="10">
    <source>
        <dbReference type="Proteomes" id="UP000007648"/>
    </source>
</evidence>
<dbReference type="SUPFAM" id="SSF49785">
    <property type="entry name" value="Galactose-binding domain-like"/>
    <property type="match status" value="2"/>
</dbReference>
<dbReference type="AlphaFoldDB" id="A0A7N4NHN5"/>
<proteinExistence type="inferred from homology"/>
<feature type="domain" description="Fucolectin tachylectin-4 pentraxin-1" evidence="8">
    <location>
        <begin position="162"/>
        <end position="307"/>
    </location>
</feature>
<dbReference type="SMART" id="SM00607">
    <property type="entry name" value="FTP"/>
    <property type="match status" value="2"/>
</dbReference>
<comment type="function">
    <text evidence="1">Acts as a defensive agent. Recognizes blood group fucosylated oligosaccharides including A, B, H and Lewis B-type antigens. Does not recognize Lewis A antigen and has low affinity for monovalent haptens.</text>
</comment>
<keyword evidence="10" id="KW-1185">Reference proteome</keyword>
<keyword evidence="7" id="KW-1015">Disulfide bond</keyword>
<evidence type="ECO:0000256" key="4">
    <source>
        <dbReference type="ARBA" id="ARBA00022723"/>
    </source>
</evidence>
<reference evidence="9 10" key="1">
    <citation type="journal article" date="2011" name="Proc. Natl. Acad. Sci. U.S.A.">
        <title>Genetic diversity and population structure of the endangered marsupial Sarcophilus harrisii (Tasmanian devil).</title>
        <authorList>
            <person name="Miller W."/>
            <person name="Hayes V.M."/>
            <person name="Ratan A."/>
            <person name="Petersen D.C."/>
            <person name="Wittekindt N.E."/>
            <person name="Miller J."/>
            <person name="Walenz B."/>
            <person name="Knight J."/>
            <person name="Qi J."/>
            <person name="Zhao F."/>
            <person name="Wang Q."/>
            <person name="Bedoya-Reina O.C."/>
            <person name="Katiyar N."/>
            <person name="Tomsho L.P."/>
            <person name="Kasson L.M."/>
            <person name="Hardie R.A."/>
            <person name="Woodbridge P."/>
            <person name="Tindall E.A."/>
            <person name="Bertelsen M.F."/>
            <person name="Dixon D."/>
            <person name="Pyecroft S."/>
            <person name="Helgen K.M."/>
            <person name="Lesk A.M."/>
            <person name="Pringle T.H."/>
            <person name="Patterson N."/>
            <person name="Zhang Y."/>
            <person name="Kreiss A."/>
            <person name="Woods G.M."/>
            <person name="Jones M.E."/>
            <person name="Schuster S.C."/>
        </authorList>
    </citation>
    <scope>NUCLEOTIDE SEQUENCE [LARGE SCALE GENOMIC DNA]</scope>
</reference>
<dbReference type="PANTHER" id="PTHR45713">
    <property type="entry name" value="FTP DOMAIN-CONTAINING PROTEIN"/>
    <property type="match status" value="1"/>
</dbReference>
<reference evidence="9" key="2">
    <citation type="submission" date="2025-08" db="UniProtKB">
        <authorList>
            <consortium name="Ensembl"/>
        </authorList>
    </citation>
    <scope>IDENTIFICATION</scope>
</reference>
<organism evidence="9 10">
    <name type="scientific">Sarcophilus harrisii</name>
    <name type="common">Tasmanian devil</name>
    <name type="synonym">Sarcophilus laniarius</name>
    <dbReference type="NCBI Taxonomy" id="9305"/>
    <lineage>
        <taxon>Eukaryota</taxon>
        <taxon>Metazoa</taxon>
        <taxon>Chordata</taxon>
        <taxon>Craniata</taxon>
        <taxon>Vertebrata</taxon>
        <taxon>Euteleostomi</taxon>
        <taxon>Mammalia</taxon>
        <taxon>Metatheria</taxon>
        <taxon>Dasyuromorphia</taxon>
        <taxon>Dasyuridae</taxon>
        <taxon>Sarcophilus</taxon>
    </lineage>
</organism>
<keyword evidence="6" id="KW-0106">Calcium</keyword>
<dbReference type="GO" id="GO:0001868">
    <property type="term" value="P:regulation of complement activation, lectin pathway"/>
    <property type="evidence" value="ECO:0007669"/>
    <property type="project" value="UniProtKB-ARBA"/>
</dbReference>
<evidence type="ECO:0000259" key="8">
    <source>
        <dbReference type="SMART" id="SM00607"/>
    </source>
</evidence>
<evidence type="ECO:0000256" key="1">
    <source>
        <dbReference type="ARBA" id="ARBA00002219"/>
    </source>
</evidence>
<comment type="subunit">
    <text evidence="3">Homotrimer.</text>
</comment>
<reference evidence="9" key="3">
    <citation type="submission" date="2025-09" db="UniProtKB">
        <authorList>
            <consortium name="Ensembl"/>
        </authorList>
    </citation>
    <scope>IDENTIFICATION</scope>
</reference>
<dbReference type="Gene3D" id="2.60.120.260">
    <property type="entry name" value="Galactose-binding domain-like"/>
    <property type="match status" value="2"/>
</dbReference>
<sequence length="344" mass="37803">MSISFFFSDSLVSRGKPAFQSSTFSPLGSPERAVDGFLFSDFKKGSCMQTNLENDPWWMVDLGSIHTVESVSITSRRDCCSELMHGAMILVGESQYLDSRLNPRCAIVPAMIPGKTESFSCGSMKGRYVTITIPGKGKLLTMCEVQVFGKAFKGLGHWEQIFHSVALLSKGKSASQSSVSSLSASPERALDASFHSDFEKSCCIQTLRESDPWWMVDLSSTYSVVLVSLTNQDDCCQDQVTGAMILVGDSPHRGGYFNPKCTTISSVPSRKTVFFNCEAMMGRYVTVIIPGKEKVLPLCKVEIFGVNDTQQFTPPQVDWLSMSSSFPQIIFASNSRQNSLGCCF</sequence>
<dbReference type="PANTHER" id="PTHR45713:SF20">
    <property type="entry name" value="FUCOLECTIN TACHYLECTIN-4 PENTRAXIN-1 DOMAIN-CONTAINING PROTEIN"/>
    <property type="match status" value="1"/>
</dbReference>
<dbReference type="InParanoid" id="A0A7N4NHN5"/>
<dbReference type="GeneTree" id="ENSGT01060000248575"/>
<dbReference type="GO" id="GO:0042806">
    <property type="term" value="F:fucose binding"/>
    <property type="evidence" value="ECO:0007669"/>
    <property type="project" value="UniProtKB-ARBA"/>
</dbReference>
<dbReference type="InterPro" id="IPR051941">
    <property type="entry name" value="BG_Antigen-Binding_Lectin"/>
</dbReference>
<keyword evidence="4" id="KW-0479">Metal-binding</keyword>
<keyword evidence="5" id="KW-0430">Lectin</keyword>
<evidence type="ECO:0000313" key="9">
    <source>
        <dbReference type="Ensembl" id="ENSSHAP00000022658.1"/>
    </source>
</evidence>
<evidence type="ECO:0000256" key="2">
    <source>
        <dbReference type="ARBA" id="ARBA00010147"/>
    </source>
</evidence>